<dbReference type="AlphaFoldDB" id="A0A382NR79"/>
<organism evidence="1">
    <name type="scientific">marine metagenome</name>
    <dbReference type="NCBI Taxonomy" id="408172"/>
    <lineage>
        <taxon>unclassified sequences</taxon>
        <taxon>metagenomes</taxon>
        <taxon>ecological metagenomes</taxon>
    </lineage>
</organism>
<evidence type="ECO:0000313" key="1">
    <source>
        <dbReference type="EMBL" id="SVC62867.1"/>
    </source>
</evidence>
<sequence>MGVLLVSAHRSGTGKTSLIAALLTQMAANGQRVAYYKPFSASPGNDADVSFITETILAGSGGPPVPDSLPLPQVSSGNPLITESRAQSIRQSLSEIQSAADVILVEVPDSLSPTGDAWSLPSDLAD</sequence>
<proteinExistence type="predicted"/>
<dbReference type="Gene3D" id="3.40.50.300">
    <property type="entry name" value="P-loop containing nucleotide triphosphate hydrolases"/>
    <property type="match status" value="1"/>
</dbReference>
<evidence type="ECO:0008006" key="2">
    <source>
        <dbReference type="Google" id="ProtNLM"/>
    </source>
</evidence>
<dbReference type="EMBL" id="UINC01101781">
    <property type="protein sequence ID" value="SVC62867.1"/>
    <property type="molecule type" value="Genomic_DNA"/>
</dbReference>
<feature type="non-terminal residue" evidence="1">
    <location>
        <position position="126"/>
    </location>
</feature>
<name>A0A382NR79_9ZZZZ</name>
<reference evidence="1" key="1">
    <citation type="submission" date="2018-05" db="EMBL/GenBank/DDBJ databases">
        <authorList>
            <person name="Lanie J.A."/>
            <person name="Ng W.-L."/>
            <person name="Kazmierczak K.M."/>
            <person name="Andrzejewski T.M."/>
            <person name="Davidsen T.M."/>
            <person name="Wayne K.J."/>
            <person name="Tettelin H."/>
            <person name="Glass J.I."/>
            <person name="Rusch D."/>
            <person name="Podicherti R."/>
            <person name="Tsui H.-C.T."/>
            <person name="Winkler M.E."/>
        </authorList>
    </citation>
    <scope>NUCLEOTIDE SEQUENCE</scope>
</reference>
<dbReference type="SUPFAM" id="SSF52540">
    <property type="entry name" value="P-loop containing nucleoside triphosphate hydrolases"/>
    <property type="match status" value="1"/>
</dbReference>
<dbReference type="Pfam" id="PF13500">
    <property type="entry name" value="AAA_26"/>
    <property type="match status" value="1"/>
</dbReference>
<dbReference type="InterPro" id="IPR027417">
    <property type="entry name" value="P-loop_NTPase"/>
</dbReference>
<accession>A0A382NR79</accession>
<gene>
    <name evidence="1" type="ORF">METZ01_LOCUS315721</name>
</gene>
<protein>
    <recommendedName>
        <fullName evidence="2">CobQ/CobB/MinD/ParA nucleotide binding domain-containing protein</fullName>
    </recommendedName>
</protein>